<dbReference type="Pfam" id="PF00437">
    <property type="entry name" value="T2SSE"/>
    <property type="match status" value="1"/>
</dbReference>
<dbReference type="InterPro" id="IPR006321">
    <property type="entry name" value="PilT/PilU"/>
</dbReference>
<dbReference type="PATRIC" id="fig|1607817.3.peg.666"/>
<dbReference type="SUPFAM" id="SSF52540">
    <property type="entry name" value="P-loop containing nucleoside triphosphate hydrolases"/>
    <property type="match status" value="1"/>
</dbReference>
<proteinExistence type="inferred from homology"/>
<dbReference type="InterPro" id="IPR001482">
    <property type="entry name" value="T2SS/T4SS_dom"/>
</dbReference>
<evidence type="ECO:0000259" key="2">
    <source>
        <dbReference type="PROSITE" id="PS00662"/>
    </source>
</evidence>
<dbReference type="PROSITE" id="PS00662">
    <property type="entry name" value="T2SP_E"/>
    <property type="match status" value="1"/>
</dbReference>
<accession>A0A0F5MNX0</accession>
<name>A0A0F5MNX0_9RICK</name>
<dbReference type="AlphaFoldDB" id="A0A0F5MNX0"/>
<organism evidence="3 4">
    <name type="scientific">Candidatus Arcanibacter lacustris</name>
    <dbReference type="NCBI Taxonomy" id="1607817"/>
    <lineage>
        <taxon>Bacteria</taxon>
        <taxon>Pseudomonadati</taxon>
        <taxon>Pseudomonadota</taxon>
        <taxon>Alphaproteobacteria</taxon>
        <taxon>Rickettsiales</taxon>
        <taxon>Candidatus Arcanibacter</taxon>
    </lineage>
</organism>
<sequence length="355" mass="38708">MDLSELLAYAHNNDASDIHISSAHPPIFRISGDMVPLRVSALKVEEVKNILYSIMNEKQRSDYEAFLEIDFAVHFGAKRFRVNAFNTMNGPAAVLRSIPSEIRTLEEIGAPSVIAGFSSLHKGIILVTGPTGSGKSTTVASLINHINQNHSKHILTIEDPIEFVHQSQKSLINQREIGVHSSSFAKALKSALREDPDVILIGELRDLETIQLALTAAETGHLVIGTLHTSSAAQTVDRVIDVFPSDDKEMIRAMLANSIEGIVSQRLLKKADGNGRVSAFEVLTGTPAIRNLIREGKIPQIYSLMQINSKAGMSIMKDSIHDLLNKKIISQETARSALNITDLDKATSSSADKGF</sequence>
<feature type="domain" description="Bacterial type II secretion system protein E" evidence="2">
    <location>
        <begin position="192"/>
        <end position="206"/>
    </location>
</feature>
<evidence type="ECO:0000313" key="4">
    <source>
        <dbReference type="Proteomes" id="UP000033358"/>
    </source>
</evidence>
<dbReference type="PANTHER" id="PTHR30486">
    <property type="entry name" value="TWITCHING MOTILITY PROTEIN PILT"/>
    <property type="match status" value="1"/>
</dbReference>
<comment type="similarity">
    <text evidence="1">Belongs to the GSP E family.</text>
</comment>
<dbReference type="InterPro" id="IPR003593">
    <property type="entry name" value="AAA+_ATPase"/>
</dbReference>
<keyword evidence="4" id="KW-1185">Reference proteome</keyword>
<dbReference type="InterPro" id="IPR050921">
    <property type="entry name" value="T4SS_GSP_E_ATPase"/>
</dbReference>
<dbReference type="EMBL" id="JYHA01000104">
    <property type="protein sequence ID" value="KKB96254.1"/>
    <property type="molecule type" value="Genomic_DNA"/>
</dbReference>
<dbReference type="Gene3D" id="3.30.450.90">
    <property type="match status" value="1"/>
</dbReference>
<dbReference type="GO" id="GO:0016887">
    <property type="term" value="F:ATP hydrolysis activity"/>
    <property type="evidence" value="ECO:0007669"/>
    <property type="project" value="InterPro"/>
</dbReference>
<reference evidence="3 4" key="1">
    <citation type="submission" date="2015-02" db="EMBL/GenBank/DDBJ databases">
        <title>Single cell genomics of a rare environmental alphaproteobacterium provides unique insights into Rickettsiaceae evolution.</title>
        <authorList>
            <person name="Martijn J."/>
            <person name="Schulz F."/>
            <person name="Zaremba-Niedzwiedzka K."/>
            <person name="Viklund J."/>
            <person name="Stepanauskas R."/>
            <person name="Andersson S.G.E."/>
            <person name="Horn M."/>
            <person name="Guy L."/>
            <person name="Ettema T.J.G."/>
        </authorList>
    </citation>
    <scope>NUCLEOTIDE SEQUENCE [LARGE SCALE GENOMIC DNA]</scope>
    <source>
        <strain evidence="3 4">SCGC AAA041-L04</strain>
    </source>
</reference>
<evidence type="ECO:0000313" key="3">
    <source>
        <dbReference type="EMBL" id="KKB96254.1"/>
    </source>
</evidence>
<dbReference type="Gene3D" id="3.40.50.300">
    <property type="entry name" value="P-loop containing nucleotide triphosphate hydrolases"/>
    <property type="match status" value="1"/>
</dbReference>
<comment type="caution">
    <text evidence="3">The sequence shown here is derived from an EMBL/GenBank/DDBJ whole genome shotgun (WGS) entry which is preliminary data.</text>
</comment>
<gene>
    <name evidence="3" type="primary">pilT_2</name>
    <name evidence="3" type="ORF">SZ25_00664</name>
</gene>
<dbReference type="NCBIfam" id="TIGR01420">
    <property type="entry name" value="pilT_fam"/>
    <property type="match status" value="1"/>
</dbReference>
<evidence type="ECO:0000256" key="1">
    <source>
        <dbReference type="ARBA" id="ARBA00006611"/>
    </source>
</evidence>
<protein>
    <submittedName>
        <fullName evidence="3">Twitching mobility protein</fullName>
    </submittedName>
</protein>
<dbReference type="GO" id="GO:0005524">
    <property type="term" value="F:ATP binding"/>
    <property type="evidence" value="ECO:0007669"/>
    <property type="project" value="InterPro"/>
</dbReference>
<dbReference type="PANTHER" id="PTHR30486:SF6">
    <property type="entry name" value="TYPE IV PILUS RETRACTATION ATPASE PILT"/>
    <property type="match status" value="1"/>
</dbReference>
<dbReference type="InterPro" id="IPR027417">
    <property type="entry name" value="P-loop_NTPase"/>
</dbReference>
<dbReference type="CDD" id="cd01131">
    <property type="entry name" value="PilT"/>
    <property type="match status" value="1"/>
</dbReference>
<dbReference type="Proteomes" id="UP000033358">
    <property type="component" value="Unassembled WGS sequence"/>
</dbReference>
<dbReference type="SMART" id="SM00382">
    <property type="entry name" value="AAA"/>
    <property type="match status" value="1"/>
</dbReference>